<gene>
    <name evidence="4" type="ORF">F8M41_014691</name>
</gene>
<dbReference type="SUPFAM" id="SSF46689">
    <property type="entry name" value="Homeodomain-like"/>
    <property type="match status" value="2"/>
</dbReference>
<dbReference type="EMBL" id="WTPW01003018">
    <property type="protein sequence ID" value="KAF0356939.1"/>
    <property type="molecule type" value="Genomic_DNA"/>
</dbReference>
<keyword evidence="5" id="KW-1185">Reference proteome</keyword>
<dbReference type="Pfam" id="PF00249">
    <property type="entry name" value="Myb_DNA-binding"/>
    <property type="match status" value="1"/>
</dbReference>
<evidence type="ECO:0000259" key="3">
    <source>
        <dbReference type="PROSITE" id="PS51294"/>
    </source>
</evidence>
<dbReference type="Proteomes" id="UP000439903">
    <property type="component" value="Unassembled WGS sequence"/>
</dbReference>
<name>A0A8H3ZZR8_GIGMA</name>
<feature type="region of interest" description="Disordered" evidence="1">
    <location>
        <begin position="61"/>
        <end position="102"/>
    </location>
</feature>
<dbReference type="SMART" id="SM00717">
    <property type="entry name" value="SANT"/>
    <property type="match status" value="3"/>
</dbReference>
<evidence type="ECO:0000313" key="5">
    <source>
        <dbReference type="Proteomes" id="UP000439903"/>
    </source>
</evidence>
<evidence type="ECO:0000259" key="2">
    <source>
        <dbReference type="PROSITE" id="PS50090"/>
    </source>
</evidence>
<dbReference type="Gene3D" id="1.10.10.60">
    <property type="entry name" value="Homeodomain-like"/>
    <property type="match status" value="2"/>
</dbReference>
<comment type="caution">
    <text evidence="4">The sequence shown here is derived from an EMBL/GenBank/DDBJ whole genome shotgun (WGS) entry which is preliminary data.</text>
</comment>
<feature type="compositionally biased region" description="Polar residues" evidence="1">
    <location>
        <begin position="76"/>
        <end position="89"/>
    </location>
</feature>
<dbReference type="PROSITE" id="PS51294">
    <property type="entry name" value="HTH_MYB"/>
    <property type="match status" value="1"/>
</dbReference>
<feature type="domain" description="Myb-like" evidence="2">
    <location>
        <begin position="156"/>
        <end position="215"/>
    </location>
</feature>
<organism evidence="4 5">
    <name type="scientific">Gigaspora margarita</name>
    <dbReference type="NCBI Taxonomy" id="4874"/>
    <lineage>
        <taxon>Eukaryota</taxon>
        <taxon>Fungi</taxon>
        <taxon>Fungi incertae sedis</taxon>
        <taxon>Mucoromycota</taxon>
        <taxon>Glomeromycotina</taxon>
        <taxon>Glomeromycetes</taxon>
        <taxon>Diversisporales</taxon>
        <taxon>Gigasporaceae</taxon>
        <taxon>Gigaspora</taxon>
    </lineage>
</organism>
<dbReference type="AlphaFoldDB" id="A0A8H3ZZR8"/>
<feature type="domain" description="Myb-like" evidence="2">
    <location>
        <begin position="238"/>
        <end position="296"/>
    </location>
</feature>
<sequence>MCRFLPSSIVFFRPSSVKQLSYFRSLSSSPYFKKSKDSIIDKSAQDEEKFQQTTKFANTLTRSSSGRWVPPDSSKETYTQSSLQTSKLKSNSKKRLPPNIDLKSKKPRMRWTQQEDDLLFKLVKTHGKDWQKLSEILGRPFYNISYRYMWITSKTWSSEENSHLHHAIKKIMGDDFGHEKIKICDNKWNLIMNIFGEKFPDRTLEEVKHNWKQYGLGGNVNDTHKIRNNSVTEDYTKTRQINAGVWTEEEIMKFEIALEKHAKQWAICEIEEWMDLWRRISEDVVTRSARQCQRLYYWKYSMPRDEDTRIKVMDEISA</sequence>
<dbReference type="InterPro" id="IPR009057">
    <property type="entry name" value="Homeodomain-like_sf"/>
</dbReference>
<protein>
    <submittedName>
        <fullName evidence="4">Uncharacterized protein</fullName>
    </submittedName>
</protein>
<evidence type="ECO:0000256" key="1">
    <source>
        <dbReference type="SAM" id="MobiDB-lite"/>
    </source>
</evidence>
<dbReference type="PROSITE" id="PS50090">
    <property type="entry name" value="MYB_LIKE"/>
    <property type="match status" value="3"/>
</dbReference>
<dbReference type="OrthoDB" id="2143914at2759"/>
<reference evidence="4 5" key="1">
    <citation type="journal article" date="2019" name="Environ. Microbiol.">
        <title>At the nexus of three kingdoms: the genome of the mycorrhizal fungus Gigaspora margarita provides insights into plant, endobacterial and fungal interactions.</title>
        <authorList>
            <person name="Venice F."/>
            <person name="Ghignone S."/>
            <person name="Salvioli di Fossalunga A."/>
            <person name="Amselem J."/>
            <person name="Novero M."/>
            <person name="Xianan X."/>
            <person name="Sedzielewska Toro K."/>
            <person name="Morin E."/>
            <person name="Lipzen A."/>
            <person name="Grigoriev I.V."/>
            <person name="Henrissat B."/>
            <person name="Martin F.M."/>
            <person name="Bonfante P."/>
        </authorList>
    </citation>
    <scope>NUCLEOTIDE SEQUENCE [LARGE SCALE GENOMIC DNA]</scope>
    <source>
        <strain evidence="4 5">BEG34</strain>
    </source>
</reference>
<dbReference type="InterPro" id="IPR001005">
    <property type="entry name" value="SANT/Myb"/>
</dbReference>
<feature type="domain" description="HTH myb-type" evidence="3">
    <location>
        <begin position="103"/>
        <end position="139"/>
    </location>
</feature>
<accession>A0A8H3ZZR8</accession>
<dbReference type="Gene3D" id="1.20.58.1880">
    <property type="match status" value="1"/>
</dbReference>
<evidence type="ECO:0000313" key="4">
    <source>
        <dbReference type="EMBL" id="KAF0356939.1"/>
    </source>
</evidence>
<feature type="domain" description="Myb-like" evidence="2">
    <location>
        <begin position="103"/>
        <end position="152"/>
    </location>
</feature>
<dbReference type="InterPro" id="IPR017930">
    <property type="entry name" value="Myb_dom"/>
</dbReference>
<proteinExistence type="predicted"/>
<dbReference type="CDD" id="cd00167">
    <property type="entry name" value="SANT"/>
    <property type="match status" value="2"/>
</dbReference>